<proteinExistence type="predicted"/>
<keyword evidence="2" id="KW-1185">Reference proteome</keyword>
<sequence length="63" mass="7386">MNTTQRNGIIQRWRVVQHELIPELRLEVSSLTPKLEKVIHTLEWVRIEEFVESAWCGVWSAAA</sequence>
<reference evidence="1 2" key="1">
    <citation type="submission" date="2016-10" db="EMBL/GenBank/DDBJ databases">
        <authorList>
            <person name="Varghese N."/>
            <person name="Submissions S."/>
        </authorList>
    </citation>
    <scope>NUCLEOTIDE SEQUENCE [LARGE SCALE GENOMIC DNA]</scope>
    <source>
        <strain evidence="1 2">Nl1</strain>
    </source>
</reference>
<evidence type="ECO:0000313" key="2">
    <source>
        <dbReference type="Proteomes" id="UP000183471"/>
    </source>
</evidence>
<accession>A0ABY0TI22</accession>
<dbReference type="EMBL" id="FNKY01000001">
    <property type="protein sequence ID" value="SDQ86917.1"/>
    <property type="molecule type" value="Genomic_DNA"/>
</dbReference>
<organism evidence="1 2">
    <name type="scientific">Nitrosospira multiformis</name>
    <dbReference type="NCBI Taxonomy" id="1231"/>
    <lineage>
        <taxon>Bacteria</taxon>
        <taxon>Pseudomonadati</taxon>
        <taxon>Pseudomonadota</taxon>
        <taxon>Betaproteobacteria</taxon>
        <taxon>Nitrosomonadales</taxon>
        <taxon>Nitrosomonadaceae</taxon>
        <taxon>Nitrosospira</taxon>
    </lineage>
</organism>
<gene>
    <name evidence="1" type="ORF">SAMN05216402_2616</name>
</gene>
<dbReference type="Proteomes" id="UP000183471">
    <property type="component" value="Unassembled WGS sequence"/>
</dbReference>
<comment type="caution">
    <text evidence="1">The sequence shown here is derived from an EMBL/GenBank/DDBJ whole genome shotgun (WGS) entry which is preliminary data.</text>
</comment>
<protein>
    <submittedName>
        <fullName evidence="1">Uncharacterized protein</fullName>
    </submittedName>
</protein>
<name>A0ABY0TI22_9PROT</name>
<evidence type="ECO:0000313" key="1">
    <source>
        <dbReference type="EMBL" id="SDQ86917.1"/>
    </source>
</evidence>